<organism evidence="3 4">
    <name type="scientific">Rhodococcus phage Toil</name>
    <dbReference type="NCBI Taxonomy" id="1975614"/>
    <lineage>
        <taxon>Viruses</taxon>
        <taxon>Varidnaviria</taxon>
        <taxon>Bamfordvirae</taxon>
        <taxon>Preplasmiviricota</taxon>
        <taxon>Prepoliviricotina</taxon>
        <taxon>Tectiliviricetes</taxon>
        <taxon>Kalamavirales</taxon>
        <taxon>Tectiviridae</taxon>
        <taxon>Epsilontectivirus</taxon>
        <taxon>Epsilontectivirus toil</taxon>
    </lineage>
</organism>
<dbReference type="Proteomes" id="UP000225832">
    <property type="component" value="Segment"/>
</dbReference>
<evidence type="ECO:0000256" key="1">
    <source>
        <dbReference type="SAM" id="Phobius"/>
    </source>
</evidence>
<accession>A0A1W6DXX2</accession>
<name>A0A1W6DXX2_9VIRU</name>
<keyword evidence="1" id="KW-0472">Membrane</keyword>
<gene>
    <name evidence="3" type="ORF">Toil_gp23</name>
</gene>
<dbReference type="SUPFAM" id="SSF53955">
    <property type="entry name" value="Lysozyme-like"/>
    <property type="match status" value="1"/>
</dbReference>
<feature type="domain" description="Transglycosylase SLT" evidence="2">
    <location>
        <begin position="11"/>
        <end position="96"/>
    </location>
</feature>
<dbReference type="InterPro" id="IPR043992">
    <property type="entry name" value="SLT_3"/>
</dbReference>
<dbReference type="Pfam" id="PF18896">
    <property type="entry name" value="SLT_3"/>
    <property type="match status" value="1"/>
</dbReference>
<dbReference type="InterPro" id="IPR023346">
    <property type="entry name" value="Lysozyme-like_dom_sf"/>
</dbReference>
<evidence type="ECO:0000259" key="2">
    <source>
        <dbReference type="Pfam" id="PF18896"/>
    </source>
</evidence>
<evidence type="ECO:0000313" key="4">
    <source>
        <dbReference type="Proteomes" id="UP000225832"/>
    </source>
</evidence>
<keyword evidence="1" id="KW-1133">Transmembrane helix</keyword>
<feature type="transmembrane region" description="Helical" evidence="1">
    <location>
        <begin position="175"/>
        <end position="197"/>
    </location>
</feature>
<protein>
    <submittedName>
        <fullName evidence="3">Putative entry lysozyme</fullName>
    </submittedName>
</protein>
<dbReference type="Gene3D" id="1.10.530.10">
    <property type="match status" value="1"/>
</dbReference>
<keyword evidence="1" id="KW-0812">Transmembrane</keyword>
<keyword evidence="4" id="KW-1185">Reference proteome</keyword>
<reference evidence="3 4" key="1">
    <citation type="submission" date="2017-03" db="EMBL/GenBank/DDBJ databases">
        <title>Complete genome of Rhodococcus opacus Tectivirus Toil.</title>
        <authorList>
            <person name="Gill J.J."/>
            <person name="Wang B."/>
            <person name="Young R."/>
            <person name="Chu K.-H."/>
        </authorList>
    </citation>
    <scope>NUCLEOTIDE SEQUENCE [LARGE SCALE GENOMIC DNA]</scope>
</reference>
<evidence type="ECO:0000313" key="3">
    <source>
        <dbReference type="EMBL" id="ARK07706.1"/>
    </source>
</evidence>
<sequence>MATLSIQQLAQLAANVGIPNGQPMYDCVSIALAESGGRTDATNTANDNGTIDRGLWQINSVHDDKMPGADRFDPNVNAQLMAQISSGGSNWQPWSTYNNGAYLEHAQRVMGELGGTQFTPGEGVNVPGGFGSGAGNGLTVTNAALVTQAQQVSLDIGGTTEAISKFFHLLTTAEGWLRILKAGIGVMTVVMGAFLLFSSSKAGKTSIKTAVSVATKGAL</sequence>
<dbReference type="EMBL" id="KY817360">
    <property type="protein sequence ID" value="ARK07706.1"/>
    <property type="molecule type" value="Genomic_DNA"/>
</dbReference>
<proteinExistence type="predicted"/>